<keyword evidence="4" id="KW-0732">Signal</keyword>
<dbReference type="PANTHER" id="PTHR10272">
    <property type="entry name" value="PLATELET-ACTIVATING FACTOR ACETYLHYDROLASE"/>
    <property type="match status" value="1"/>
</dbReference>
<sequence length="432" mass="46734">MFRAIRIGLSRFAAAPRRLLAVALLSPALSLFAAGPALAASPPAPAAPQIATPKRFDLPPTTGPYKVGTFTLHIVDRARTDRFVGGPREYMVTVSYPVAPHARGARAPWLEPALVPEWSATAAGYGIAPEAVDWAGARRPAIQGAPLLRNPRGWPVVLFSPGLQYFRELYSSLTDDLASHGYVVASMTHTHEAFYAAFPGGRVVRGQDLVETVESTQMWLDTRVGDSRHLLDALALSNRGFYPGAGHGRLPPGWRGGLDLSRVGFLGHSYGGTTAAETMFFDRRFDAGLDYDGRLSTTYGPPQDLPYGPTLAARFGLDRPFLLVGAGVHSHLDPHDPSWPQFWASQRGWKREVNVARGEHFTFSDFSAVLPALGDAVPPGFGVAVYGTLPPAAAVAGMREHTRAFFDLHLQRRPTALFDRGSPASPDFRPVP</sequence>
<comment type="caution">
    <text evidence="5">The sequence shown here is derived from an EMBL/GenBank/DDBJ whole genome shotgun (WGS) entry which is preliminary data.</text>
</comment>
<feature type="signal peptide" evidence="4">
    <location>
        <begin position="1"/>
        <end position="39"/>
    </location>
</feature>
<proteinExistence type="predicted"/>
<accession>A0A3N2RK91</accession>
<keyword evidence="2" id="KW-0442">Lipid degradation</keyword>
<dbReference type="AlphaFoldDB" id="A0A3N2RK91"/>
<protein>
    <submittedName>
        <fullName evidence="5">Lipase</fullName>
    </submittedName>
</protein>
<reference evidence="5 6" key="1">
    <citation type="submission" date="2018-10" db="EMBL/GenBank/DDBJ databases">
        <title>The genome of Lysobacter enzymogenes OH11.</title>
        <authorList>
            <person name="Liu F."/>
            <person name="Zhao Y."/>
            <person name="Qian G."/>
            <person name="Chen Y."/>
            <person name="Xu H."/>
        </authorList>
    </citation>
    <scope>NUCLEOTIDE SEQUENCE [LARGE SCALE GENOMIC DNA]</scope>
    <source>
        <strain evidence="5 6">OH11</strain>
    </source>
</reference>
<dbReference type="EMBL" id="RCTY01000019">
    <property type="protein sequence ID" value="ROU07814.1"/>
    <property type="molecule type" value="Genomic_DNA"/>
</dbReference>
<dbReference type="GO" id="GO:0003847">
    <property type="term" value="F:1-alkyl-2-acetylglycerophosphocholine esterase activity"/>
    <property type="evidence" value="ECO:0007669"/>
    <property type="project" value="TreeGrafter"/>
</dbReference>
<organism evidence="5 6">
    <name type="scientific">Lysobacter enzymogenes</name>
    <dbReference type="NCBI Taxonomy" id="69"/>
    <lineage>
        <taxon>Bacteria</taxon>
        <taxon>Pseudomonadati</taxon>
        <taxon>Pseudomonadota</taxon>
        <taxon>Gammaproteobacteria</taxon>
        <taxon>Lysobacterales</taxon>
        <taxon>Lysobacteraceae</taxon>
        <taxon>Lysobacter</taxon>
    </lineage>
</organism>
<dbReference type="Proteomes" id="UP000275910">
    <property type="component" value="Unassembled WGS sequence"/>
</dbReference>
<dbReference type="GO" id="GO:0016042">
    <property type="term" value="P:lipid catabolic process"/>
    <property type="evidence" value="ECO:0007669"/>
    <property type="project" value="UniProtKB-KW"/>
</dbReference>
<evidence type="ECO:0000256" key="2">
    <source>
        <dbReference type="ARBA" id="ARBA00022963"/>
    </source>
</evidence>
<dbReference type="Pfam" id="PF03403">
    <property type="entry name" value="PAF-AH_p_II"/>
    <property type="match status" value="1"/>
</dbReference>
<evidence type="ECO:0000313" key="5">
    <source>
        <dbReference type="EMBL" id="ROU07814.1"/>
    </source>
</evidence>
<evidence type="ECO:0000313" key="6">
    <source>
        <dbReference type="Proteomes" id="UP000275910"/>
    </source>
</evidence>
<dbReference type="InterPro" id="IPR029058">
    <property type="entry name" value="AB_hydrolase_fold"/>
</dbReference>
<keyword evidence="3" id="KW-0443">Lipid metabolism</keyword>
<evidence type="ECO:0000256" key="1">
    <source>
        <dbReference type="ARBA" id="ARBA00022801"/>
    </source>
</evidence>
<feature type="chain" id="PRO_5018316580" evidence="4">
    <location>
        <begin position="40"/>
        <end position="432"/>
    </location>
</feature>
<dbReference type="SUPFAM" id="SSF53474">
    <property type="entry name" value="alpha/beta-Hydrolases"/>
    <property type="match status" value="1"/>
</dbReference>
<keyword evidence="1" id="KW-0378">Hydrolase</keyword>
<dbReference type="Gene3D" id="3.40.50.1820">
    <property type="entry name" value="alpha/beta hydrolase"/>
    <property type="match status" value="1"/>
</dbReference>
<evidence type="ECO:0000256" key="4">
    <source>
        <dbReference type="SAM" id="SignalP"/>
    </source>
</evidence>
<evidence type="ECO:0000256" key="3">
    <source>
        <dbReference type="ARBA" id="ARBA00023098"/>
    </source>
</evidence>
<gene>
    <name evidence="5" type="ORF">D9T17_06305</name>
</gene>
<name>A0A3N2RK91_LYSEN</name>
<dbReference type="PANTHER" id="PTHR10272:SF14">
    <property type="entry name" value="PAF ACETYLHYDROLASE FAMILY PROTEIN"/>
    <property type="match status" value="1"/>
</dbReference>